<evidence type="ECO:0000256" key="1">
    <source>
        <dbReference type="SAM" id="Phobius"/>
    </source>
</evidence>
<evidence type="ECO:0000313" key="2">
    <source>
        <dbReference type="EMBL" id="OGK03739.1"/>
    </source>
</evidence>
<accession>A0A1F7FAM8</accession>
<dbReference type="AlphaFoldDB" id="A0A1F7FAM8"/>
<comment type="caution">
    <text evidence="2">The sequence shown here is derived from an EMBL/GenBank/DDBJ whole genome shotgun (WGS) entry which is preliminary data.</text>
</comment>
<organism evidence="2 3">
    <name type="scientific">Candidatus Raymondbacteria bacterium RIFOXYD12_FULL_49_13</name>
    <dbReference type="NCBI Taxonomy" id="1817890"/>
    <lineage>
        <taxon>Bacteria</taxon>
        <taxon>Raymondiibacteriota</taxon>
    </lineage>
</organism>
<feature type="transmembrane region" description="Helical" evidence="1">
    <location>
        <begin position="36"/>
        <end position="56"/>
    </location>
</feature>
<proteinExistence type="predicted"/>
<feature type="transmembrane region" description="Helical" evidence="1">
    <location>
        <begin position="68"/>
        <end position="87"/>
    </location>
</feature>
<keyword evidence="1" id="KW-0812">Transmembrane</keyword>
<gene>
    <name evidence="2" type="ORF">A2519_01975</name>
</gene>
<keyword evidence="1" id="KW-1133">Transmembrane helix</keyword>
<reference evidence="2 3" key="1">
    <citation type="journal article" date="2016" name="Nat. Commun.">
        <title>Thousands of microbial genomes shed light on interconnected biogeochemical processes in an aquifer system.</title>
        <authorList>
            <person name="Anantharaman K."/>
            <person name="Brown C.T."/>
            <person name="Hug L.A."/>
            <person name="Sharon I."/>
            <person name="Castelle C.J."/>
            <person name="Probst A.J."/>
            <person name="Thomas B.C."/>
            <person name="Singh A."/>
            <person name="Wilkins M.J."/>
            <person name="Karaoz U."/>
            <person name="Brodie E.L."/>
            <person name="Williams K.H."/>
            <person name="Hubbard S.S."/>
            <person name="Banfield J.F."/>
        </authorList>
    </citation>
    <scope>NUCLEOTIDE SEQUENCE [LARGE SCALE GENOMIC DNA]</scope>
</reference>
<sequence>MQEQEKDDKEKTSVIGHEFDEFLAPTKRSKALTWSLWLRVGGFLLLAMALVVMVLWQRGQINPLYQKASFGMAIAGIIIYFSGRIMAFMEIRKRSNRNV</sequence>
<protein>
    <submittedName>
        <fullName evidence="2">Uncharacterized protein</fullName>
    </submittedName>
</protein>
<dbReference type="Proteomes" id="UP000179243">
    <property type="component" value="Unassembled WGS sequence"/>
</dbReference>
<keyword evidence="1" id="KW-0472">Membrane</keyword>
<name>A0A1F7FAM8_UNCRA</name>
<evidence type="ECO:0000313" key="3">
    <source>
        <dbReference type="Proteomes" id="UP000179243"/>
    </source>
</evidence>
<dbReference type="EMBL" id="MFYX01000083">
    <property type="protein sequence ID" value="OGK03739.1"/>
    <property type="molecule type" value="Genomic_DNA"/>
</dbReference>